<comment type="caution">
    <text evidence="1">The sequence shown here is derived from an EMBL/GenBank/DDBJ whole genome shotgun (WGS) entry which is preliminary data.</text>
</comment>
<dbReference type="Proteomes" id="UP000790709">
    <property type="component" value="Unassembled WGS sequence"/>
</dbReference>
<accession>A0ACB8B7N1</accession>
<protein>
    <submittedName>
        <fullName evidence="1">Uncharacterized protein</fullName>
    </submittedName>
</protein>
<proteinExistence type="predicted"/>
<name>A0ACB8B7N1_9AGAM</name>
<evidence type="ECO:0000313" key="2">
    <source>
        <dbReference type="Proteomes" id="UP000790709"/>
    </source>
</evidence>
<organism evidence="1 2">
    <name type="scientific">Leucogyrophana mollusca</name>
    <dbReference type="NCBI Taxonomy" id="85980"/>
    <lineage>
        <taxon>Eukaryota</taxon>
        <taxon>Fungi</taxon>
        <taxon>Dikarya</taxon>
        <taxon>Basidiomycota</taxon>
        <taxon>Agaricomycotina</taxon>
        <taxon>Agaricomycetes</taxon>
        <taxon>Agaricomycetidae</taxon>
        <taxon>Boletales</taxon>
        <taxon>Boletales incertae sedis</taxon>
        <taxon>Leucogyrophana</taxon>
    </lineage>
</organism>
<reference evidence="1" key="1">
    <citation type="journal article" date="2021" name="New Phytol.">
        <title>Evolutionary innovations through gain and loss of genes in the ectomycorrhizal Boletales.</title>
        <authorList>
            <person name="Wu G."/>
            <person name="Miyauchi S."/>
            <person name="Morin E."/>
            <person name="Kuo A."/>
            <person name="Drula E."/>
            <person name="Varga T."/>
            <person name="Kohler A."/>
            <person name="Feng B."/>
            <person name="Cao Y."/>
            <person name="Lipzen A."/>
            <person name="Daum C."/>
            <person name="Hundley H."/>
            <person name="Pangilinan J."/>
            <person name="Johnson J."/>
            <person name="Barry K."/>
            <person name="LaButti K."/>
            <person name="Ng V."/>
            <person name="Ahrendt S."/>
            <person name="Min B."/>
            <person name="Choi I.G."/>
            <person name="Park H."/>
            <person name="Plett J.M."/>
            <person name="Magnuson J."/>
            <person name="Spatafora J.W."/>
            <person name="Nagy L.G."/>
            <person name="Henrissat B."/>
            <person name="Grigoriev I.V."/>
            <person name="Yang Z.L."/>
            <person name="Xu J."/>
            <person name="Martin F.M."/>
        </authorList>
    </citation>
    <scope>NUCLEOTIDE SEQUENCE</scope>
    <source>
        <strain evidence="1">KUC20120723A-06</strain>
    </source>
</reference>
<gene>
    <name evidence="1" type="ORF">BV22DRAFT_704425</name>
</gene>
<dbReference type="EMBL" id="MU266511">
    <property type="protein sequence ID" value="KAH7921801.1"/>
    <property type="molecule type" value="Genomic_DNA"/>
</dbReference>
<sequence>MDIGLPRETQQIDRVMEAFAARYLYCNPNLFISEDHPYILAFSLIMLHTDAFNKSNRRKMTKADYLKNTSLPGVIPEVLDCFYDNIVFAPFIFIEDPLDVSGHPPTERISTSGSLVSPMTTSGSTLLGRPSKIDPYYLITHNHLDSLRVDVESLVPAENPYDYEGTGGPWDHEALLHAFAKATVIHISSGDNTRLPSAFFGLSVGGLPSPSLAGVSTFPDLPPVRELWTIKVTMVALLNRKDDTLGSKRPTTRKWKPYSVVLTGSQLLLFRDPSWASTLLPKSDTRRRSPIPASLFKPDEVLSIKDALAVFDRSYTKDINTFRLVLADGRHILFQSSDEAELNAWVSRVNYASVFKSAGIRMRPLAMSGKDVELTGVAAATSHLHDLQVMMQQASPKVRSWNLREAHDMPTESEQTEHPARVYKTTPLNGQHHIDMEAAVAPEVEGASQFKATFDQVKAELAAAQQNLHDPLFSHDELSSTTPNNLDPSYRAPLLKNDSTSPLPRTFAIKSRVENLDARISAAHSRLDADMRFVRNVAKLTPFQKATRDRLQDAIQSISKQIALVRLDVARLTCHRNVLLNDLVAEEKGFRTATMLALQAATETLQSRRGKNLPRMTLSFHDTPSDHSGQHPSLRPHSSPLESSTNDSFSSALDFGCDRPSSSSSTSGGQVSNFLGASFVAESPVTEGDDSSTGCYPFTEADASPSRMGRSKQNSLDMSSNVGHNGGPSHEKFYTAQESLEEQAEEWDKTRAAKRVSLIKLPPDLRLSTVLGKPLRYAPVHDDSSMNGINPCSPDSFQNSTDFRTI</sequence>
<keyword evidence="2" id="KW-1185">Reference proteome</keyword>
<evidence type="ECO:0000313" key="1">
    <source>
        <dbReference type="EMBL" id="KAH7921801.1"/>
    </source>
</evidence>